<comment type="catalytic activity">
    <reaction evidence="1">
        <text>cytidine(4) in tRNA(Pro) + S-adenosyl-L-methionine = 2'-O-methylcytidine(4) in tRNA(Pro) + S-adenosyl-L-homocysteine + H(+)</text>
        <dbReference type="Rhea" id="RHEA:32767"/>
        <dbReference type="Rhea" id="RHEA-COMP:10397"/>
        <dbReference type="Rhea" id="RHEA-COMP:10398"/>
        <dbReference type="ChEBI" id="CHEBI:15378"/>
        <dbReference type="ChEBI" id="CHEBI:57856"/>
        <dbReference type="ChEBI" id="CHEBI:59789"/>
        <dbReference type="ChEBI" id="CHEBI:74495"/>
        <dbReference type="ChEBI" id="CHEBI:82748"/>
        <dbReference type="EC" id="2.1.1.225"/>
    </reaction>
</comment>
<feature type="domain" description="Methyltransferase TRM13" evidence="3">
    <location>
        <begin position="156"/>
        <end position="307"/>
    </location>
</feature>
<name>A0A812S4T0_9DINO</name>
<dbReference type="AlphaFoldDB" id="A0A812S4T0"/>
<keyword evidence="1" id="KW-0949">S-adenosyl-L-methionine</keyword>
<comment type="catalytic activity">
    <reaction evidence="1">
        <text>adenosine(4) in tRNA(His) + S-adenosyl-L-methionine = 2'-O-methyladenosine(4) in tRNA(His) + S-adenosyl-L-homocysteine + H(+)</text>
        <dbReference type="Rhea" id="RHEA:43196"/>
        <dbReference type="Rhea" id="RHEA-COMP:10401"/>
        <dbReference type="Rhea" id="RHEA-COMP:10402"/>
        <dbReference type="ChEBI" id="CHEBI:15378"/>
        <dbReference type="ChEBI" id="CHEBI:57856"/>
        <dbReference type="ChEBI" id="CHEBI:59789"/>
        <dbReference type="ChEBI" id="CHEBI:74411"/>
        <dbReference type="ChEBI" id="CHEBI:74477"/>
        <dbReference type="EC" id="2.1.1.225"/>
    </reaction>
</comment>
<gene>
    <name evidence="4" type="ORF">SNAT2548_LOCUS25843</name>
</gene>
<dbReference type="GO" id="GO:0106050">
    <property type="term" value="F:tRNA 2'-O-methyltransferase activity"/>
    <property type="evidence" value="ECO:0007669"/>
    <property type="project" value="UniProtKB-UniRule"/>
</dbReference>
<keyword evidence="1" id="KW-0479">Metal-binding</keyword>
<evidence type="ECO:0000256" key="1">
    <source>
        <dbReference type="RuleBase" id="RU367103"/>
    </source>
</evidence>
<dbReference type="GO" id="GO:0008270">
    <property type="term" value="F:zinc ion binding"/>
    <property type="evidence" value="ECO:0007669"/>
    <property type="project" value="UniProtKB-KW"/>
</dbReference>
<comment type="caution">
    <text evidence="4">The sequence shown here is derived from an EMBL/GenBank/DDBJ whole genome shotgun (WGS) entry which is preliminary data.</text>
</comment>
<evidence type="ECO:0000259" key="3">
    <source>
        <dbReference type="Pfam" id="PF05206"/>
    </source>
</evidence>
<accession>A0A812S4T0</accession>
<dbReference type="PANTHER" id="PTHR12998:SF0">
    <property type="entry name" value="TRNA:M(4)X MODIFICATION ENZYME TRM13 HOMOLOG"/>
    <property type="match status" value="1"/>
</dbReference>
<proteinExistence type="inferred from homology"/>
<comment type="similarity">
    <text evidence="1">Belongs to the methyltransferase TRM13 family.</text>
</comment>
<keyword evidence="1" id="KW-0489">Methyltransferase</keyword>
<evidence type="ECO:0000256" key="2">
    <source>
        <dbReference type="SAM" id="MobiDB-lite"/>
    </source>
</evidence>
<comment type="function">
    <text evidence="1">tRNA methylase which 2'-O-methylates cytidine(4) in tRNA(Pro) and tRNA(Gly)(GCC), and adenosine(4) in tRNA(His).</text>
</comment>
<dbReference type="InterPro" id="IPR007871">
    <property type="entry name" value="Methyltransferase_TRM13"/>
</dbReference>
<dbReference type="Proteomes" id="UP000604046">
    <property type="component" value="Unassembled WGS sequence"/>
</dbReference>
<protein>
    <recommendedName>
        <fullName evidence="1">tRNA:m(4)X modification enzyme TRM13</fullName>
        <ecNumber evidence="1">2.1.1.225</ecNumber>
    </recommendedName>
</protein>
<sequence length="459" mass="50814">MSKRQQKKQVLRDARLERKGQKKSQKQVDALASALAILHDHLAEHLGREPERETNEGPSHDQRKVLEVLLETTFGERCSTYASLPLVHGPCTDHKEDHSKGLEEGRNGYSATHDGLRVLGSCLLRPPRYNAKFLPQEYSLLHKVWSLFRGEGMSNCGVLDIGAGNANCAVLIAALLGLTVICVERESPRKELRAEEQLPEALKRKVIRIEKDIEDFDIATLQSLASRHNLKRFVLLAKHPCGIGVDRSIDCAVKLRKSSRASIPSLPSLRAEPQETQHTQPSDLPQLLGVVIACCCTNKLSLDDFRESRVEEFCTANAAVDPAGLPSKTDALVRAVEVMSKCSAWRSTSGSLGNAITSEQVSWAELFEDHLQSLRLKRLSAEFGTSGEVRFAPRECTLQDRCILAAEPPLPDAIYASSDPAFLLQLEKGVRELFNESGGPLDCRPKGLKSAKYDFDYTD</sequence>
<evidence type="ECO:0000313" key="5">
    <source>
        <dbReference type="Proteomes" id="UP000604046"/>
    </source>
</evidence>
<keyword evidence="1" id="KW-0808">Transferase</keyword>
<dbReference type="GO" id="GO:0030488">
    <property type="term" value="P:tRNA methylation"/>
    <property type="evidence" value="ECO:0007669"/>
    <property type="project" value="InterPro"/>
</dbReference>
<comment type="catalytic activity">
    <reaction evidence="1">
        <text>cytidine(4) in tRNA(Gly)(GCC) + S-adenosyl-L-methionine = 2'-O-methylcytidine(4) in tRNA(Gly)(GCC) + S-adenosyl-L-homocysteine + H(+)</text>
        <dbReference type="Rhea" id="RHEA:43192"/>
        <dbReference type="Rhea" id="RHEA-COMP:10399"/>
        <dbReference type="Rhea" id="RHEA-COMP:10400"/>
        <dbReference type="ChEBI" id="CHEBI:15378"/>
        <dbReference type="ChEBI" id="CHEBI:57856"/>
        <dbReference type="ChEBI" id="CHEBI:59789"/>
        <dbReference type="ChEBI" id="CHEBI:74495"/>
        <dbReference type="ChEBI" id="CHEBI:82748"/>
        <dbReference type="EC" id="2.1.1.225"/>
    </reaction>
</comment>
<dbReference type="InterPro" id="IPR039044">
    <property type="entry name" value="Trm13"/>
</dbReference>
<dbReference type="EMBL" id="CAJNDS010002411">
    <property type="protein sequence ID" value="CAE7463582.1"/>
    <property type="molecule type" value="Genomic_DNA"/>
</dbReference>
<dbReference type="EC" id="2.1.1.225" evidence="1"/>
<keyword evidence="1" id="KW-0862">Zinc</keyword>
<feature type="region of interest" description="Disordered" evidence="2">
    <location>
        <begin position="1"/>
        <end position="28"/>
    </location>
</feature>
<keyword evidence="5" id="KW-1185">Reference proteome</keyword>
<dbReference type="Pfam" id="PF05206">
    <property type="entry name" value="TRM13"/>
    <property type="match status" value="1"/>
</dbReference>
<keyword evidence="1" id="KW-0863">Zinc-finger</keyword>
<evidence type="ECO:0000313" key="4">
    <source>
        <dbReference type="EMBL" id="CAE7463582.1"/>
    </source>
</evidence>
<organism evidence="4 5">
    <name type="scientific">Symbiodinium natans</name>
    <dbReference type="NCBI Taxonomy" id="878477"/>
    <lineage>
        <taxon>Eukaryota</taxon>
        <taxon>Sar</taxon>
        <taxon>Alveolata</taxon>
        <taxon>Dinophyceae</taxon>
        <taxon>Suessiales</taxon>
        <taxon>Symbiodiniaceae</taxon>
        <taxon>Symbiodinium</taxon>
    </lineage>
</organism>
<dbReference type="OrthoDB" id="258806at2759"/>
<dbReference type="PANTHER" id="PTHR12998">
    <property type="entry name" value="TRNA:M(4)X MODIFICATION ENZYME TRM13 HOMOLOG"/>
    <property type="match status" value="1"/>
</dbReference>
<feature type="compositionally biased region" description="Basic and acidic residues" evidence="2">
    <location>
        <begin position="10"/>
        <end position="19"/>
    </location>
</feature>
<reference evidence="4" key="1">
    <citation type="submission" date="2021-02" db="EMBL/GenBank/DDBJ databases">
        <authorList>
            <person name="Dougan E. K."/>
            <person name="Rhodes N."/>
            <person name="Thang M."/>
            <person name="Chan C."/>
        </authorList>
    </citation>
    <scope>NUCLEOTIDE SEQUENCE</scope>
</reference>
<keyword evidence="1" id="KW-0819">tRNA processing</keyword>